<dbReference type="GO" id="GO:0016491">
    <property type="term" value="F:oxidoreductase activity"/>
    <property type="evidence" value="ECO:0007669"/>
    <property type="project" value="UniProtKB-KW"/>
</dbReference>
<sequence length="240" mass="25366">MSEVVLVTGASSGIGAATARRLAADGYRVVLAARSEGRLDRVREDLPTDALAVPTDVTDLDAVAGLVDATLDRFGRLDGVVVNAGTGEQPDVPLSELSLDQFEQVTDVNVKGAFYTVRAALPAIRERSGAVVFLGSYKGKYPSTATPIYAASKWWLRGFAASLAGRVGPEGVQVGVVNPSGVPTAFGGEFREQSNDDRLDPDAELSVEDVADAVAYVLSNASPAAVTELDLFREDIYERF</sequence>
<evidence type="ECO:0000256" key="2">
    <source>
        <dbReference type="ARBA" id="ARBA00023002"/>
    </source>
</evidence>
<dbReference type="PANTHER" id="PTHR44196:SF1">
    <property type="entry name" value="DEHYDROGENASE_REDUCTASE SDR FAMILY MEMBER 7B"/>
    <property type="match status" value="1"/>
</dbReference>
<name>A0A5N5U3F5_9EURY</name>
<dbReference type="SUPFAM" id="SSF51735">
    <property type="entry name" value="NAD(P)-binding Rossmann-fold domains"/>
    <property type="match status" value="1"/>
</dbReference>
<accession>A0A5N5U3F5</accession>
<evidence type="ECO:0000256" key="1">
    <source>
        <dbReference type="ARBA" id="ARBA00006484"/>
    </source>
</evidence>
<dbReference type="Proteomes" id="UP000326302">
    <property type="component" value="Unassembled WGS sequence"/>
</dbReference>
<dbReference type="InterPro" id="IPR057326">
    <property type="entry name" value="KR_dom"/>
</dbReference>
<dbReference type="RefSeq" id="WP_152120944.1">
    <property type="nucleotide sequence ID" value="NZ_QJOW01000007.1"/>
</dbReference>
<dbReference type="InterPro" id="IPR036291">
    <property type="entry name" value="NAD(P)-bd_dom_sf"/>
</dbReference>
<keyword evidence="2" id="KW-0560">Oxidoreductase</keyword>
<evidence type="ECO:0000313" key="4">
    <source>
        <dbReference type="EMBL" id="KAB7513100.1"/>
    </source>
</evidence>
<evidence type="ECO:0000259" key="3">
    <source>
        <dbReference type="SMART" id="SM00822"/>
    </source>
</evidence>
<dbReference type="PRINTS" id="PR00081">
    <property type="entry name" value="GDHRDH"/>
</dbReference>
<dbReference type="EMBL" id="QJOW01000007">
    <property type="protein sequence ID" value="KAB7513100.1"/>
    <property type="molecule type" value="Genomic_DNA"/>
</dbReference>
<comment type="caution">
    <text evidence="4">The sequence shown here is derived from an EMBL/GenBank/DDBJ whole genome shotgun (WGS) entry which is preliminary data.</text>
</comment>
<comment type="similarity">
    <text evidence="1">Belongs to the short-chain dehydrogenases/reductases (SDR) family.</text>
</comment>
<dbReference type="CDD" id="cd05233">
    <property type="entry name" value="SDR_c"/>
    <property type="match status" value="1"/>
</dbReference>
<dbReference type="Pfam" id="PF00106">
    <property type="entry name" value="adh_short"/>
    <property type="match status" value="1"/>
</dbReference>
<feature type="domain" description="Ketoreductase" evidence="3">
    <location>
        <begin position="3"/>
        <end position="170"/>
    </location>
</feature>
<evidence type="ECO:0000313" key="5">
    <source>
        <dbReference type="Proteomes" id="UP000326302"/>
    </source>
</evidence>
<dbReference type="AlphaFoldDB" id="A0A5N5U3F5"/>
<dbReference type="FunFam" id="3.40.50.720:FF:000084">
    <property type="entry name" value="Short-chain dehydrogenase reductase"/>
    <property type="match status" value="1"/>
</dbReference>
<dbReference type="InterPro" id="IPR002347">
    <property type="entry name" value="SDR_fam"/>
</dbReference>
<dbReference type="GO" id="GO:0016020">
    <property type="term" value="C:membrane"/>
    <property type="evidence" value="ECO:0007669"/>
    <property type="project" value="TreeGrafter"/>
</dbReference>
<dbReference type="PANTHER" id="PTHR44196">
    <property type="entry name" value="DEHYDROGENASE/REDUCTASE SDR FAMILY MEMBER 7B"/>
    <property type="match status" value="1"/>
</dbReference>
<organism evidence="4 5">
    <name type="scientific">Halosegnis rubeus</name>
    <dbReference type="NCBI Taxonomy" id="2212850"/>
    <lineage>
        <taxon>Archaea</taxon>
        <taxon>Methanobacteriati</taxon>
        <taxon>Methanobacteriota</taxon>
        <taxon>Stenosarchaea group</taxon>
        <taxon>Halobacteria</taxon>
        <taxon>Halobacteriales</taxon>
        <taxon>Natronomonadaceae</taxon>
        <taxon>Halosegnis</taxon>
    </lineage>
</organism>
<gene>
    <name evidence="4" type="ORF">DMP03_12825</name>
</gene>
<dbReference type="OrthoDB" id="161871at2157"/>
<dbReference type="Gene3D" id="3.40.50.720">
    <property type="entry name" value="NAD(P)-binding Rossmann-like Domain"/>
    <property type="match status" value="1"/>
</dbReference>
<proteinExistence type="inferred from homology"/>
<protein>
    <submittedName>
        <fullName evidence="4">SDR family NAD(P)-dependent oxidoreductase</fullName>
    </submittedName>
</protein>
<reference evidence="4 5" key="1">
    <citation type="submission" date="2019-10" db="EMBL/GenBank/DDBJ databases">
        <title>Unraveling microbial dark matter from salterns through culturing: the case of the genus Halosegnis.</title>
        <authorList>
            <person name="Duran-Viseras A."/>
            <person name="Andrei A.-S."/>
            <person name="Vera-Gargallo B."/>
            <person name="Ghai R."/>
            <person name="Sanchez-Porro C."/>
            <person name="Ventosa A."/>
        </authorList>
    </citation>
    <scope>NUCLEOTIDE SEQUENCE [LARGE SCALE GENOMIC DNA]</scope>
    <source>
        <strain evidence="4 5">F17-44</strain>
    </source>
</reference>
<dbReference type="SMART" id="SM00822">
    <property type="entry name" value="PKS_KR"/>
    <property type="match status" value="1"/>
</dbReference>